<evidence type="ECO:0000256" key="2">
    <source>
        <dbReference type="PIRSR" id="PIRSR605754-1"/>
    </source>
</evidence>
<dbReference type="SUPFAM" id="SSF63817">
    <property type="entry name" value="Sortase"/>
    <property type="match status" value="1"/>
</dbReference>
<dbReference type="Gene3D" id="2.40.260.10">
    <property type="entry name" value="Sortase"/>
    <property type="match status" value="1"/>
</dbReference>
<name>A0AA96RMX4_9BACL</name>
<gene>
    <name evidence="3" type="ORF">MJB10_01060</name>
</gene>
<sequence length="245" mass="26689">MLRRVVAPFLVLTGIFLFLYPTLNDRYETYQQHKILKMWQVSMDAMEGNEDGDGTEVVEGAGAADGGVASSFETSGMAATATPVIAPRPDAQLSSSPLPVVKTAATPKPAPVKLKNMEGILNIEKIDLKLPILTDATLEHMKISIASIVGTGKAGEIGNYAIAGHRNLTYGKNFNRLDEVELGDRIEVDTGKALFVYKVVEKQDVLPTDVWVLRGNNTDREITLITCDPMVDPTHRLIVKGKLVE</sequence>
<keyword evidence="4" id="KW-1185">Reference proteome</keyword>
<dbReference type="NCBIfam" id="TIGR01076">
    <property type="entry name" value="sortase_fam"/>
    <property type="match status" value="1"/>
</dbReference>
<feature type="active site" description="Proton donor/acceptor" evidence="2">
    <location>
        <position position="165"/>
    </location>
</feature>
<keyword evidence="1" id="KW-0378">Hydrolase</keyword>
<dbReference type="Pfam" id="PF04203">
    <property type="entry name" value="Sortase"/>
    <property type="match status" value="1"/>
</dbReference>
<evidence type="ECO:0000313" key="3">
    <source>
        <dbReference type="EMBL" id="WNR44782.1"/>
    </source>
</evidence>
<organism evidence="3 4">
    <name type="scientific">Paenibacillus roseopurpureus</name>
    <dbReference type="NCBI Taxonomy" id="2918901"/>
    <lineage>
        <taxon>Bacteria</taxon>
        <taxon>Bacillati</taxon>
        <taxon>Bacillota</taxon>
        <taxon>Bacilli</taxon>
        <taxon>Bacillales</taxon>
        <taxon>Paenibacillaceae</taxon>
        <taxon>Paenibacillus</taxon>
    </lineage>
</organism>
<dbReference type="CDD" id="cd06166">
    <property type="entry name" value="Sortase_D_2"/>
    <property type="match status" value="1"/>
</dbReference>
<dbReference type="RefSeq" id="WP_314800717.1">
    <property type="nucleotide sequence ID" value="NZ_CP130319.1"/>
</dbReference>
<dbReference type="InterPro" id="IPR042000">
    <property type="entry name" value="Sortase_D_2"/>
</dbReference>
<dbReference type="EMBL" id="CP130319">
    <property type="protein sequence ID" value="WNR44782.1"/>
    <property type="molecule type" value="Genomic_DNA"/>
</dbReference>
<proteinExistence type="predicted"/>
<dbReference type="AlphaFoldDB" id="A0AA96RMX4"/>
<reference evidence="3" key="1">
    <citation type="submission" date="2022-02" db="EMBL/GenBank/DDBJ databases">
        <title>Paenibacillus sp. MBLB1832 Whole Genome Shotgun Sequencing.</title>
        <authorList>
            <person name="Hwang C.Y."/>
            <person name="Cho E.-S."/>
            <person name="Seo M.-J."/>
        </authorList>
    </citation>
    <scope>NUCLEOTIDE SEQUENCE</scope>
    <source>
        <strain evidence="3">MBLB1832</strain>
    </source>
</reference>
<evidence type="ECO:0000256" key="1">
    <source>
        <dbReference type="ARBA" id="ARBA00022801"/>
    </source>
</evidence>
<dbReference type="InterPro" id="IPR023365">
    <property type="entry name" value="Sortase_dom-sf"/>
</dbReference>
<dbReference type="InterPro" id="IPR005754">
    <property type="entry name" value="Sortase"/>
</dbReference>
<evidence type="ECO:0000313" key="4">
    <source>
        <dbReference type="Proteomes" id="UP001304650"/>
    </source>
</evidence>
<protein>
    <submittedName>
        <fullName evidence="3">Class D sortase</fullName>
    </submittedName>
</protein>
<accession>A0AA96RMX4</accession>
<dbReference type="KEGG" id="proo:MJB10_01060"/>
<feature type="active site" description="Acyl-thioester intermediate" evidence="2">
    <location>
        <position position="227"/>
    </location>
</feature>
<dbReference type="GO" id="GO:0016787">
    <property type="term" value="F:hydrolase activity"/>
    <property type="evidence" value="ECO:0007669"/>
    <property type="project" value="UniProtKB-KW"/>
</dbReference>
<dbReference type="Proteomes" id="UP001304650">
    <property type="component" value="Chromosome"/>
</dbReference>